<organism evidence="1 2">
    <name type="scientific">Lentzea pudingi</name>
    <dbReference type="NCBI Taxonomy" id="1789439"/>
    <lineage>
        <taxon>Bacteria</taxon>
        <taxon>Bacillati</taxon>
        <taxon>Actinomycetota</taxon>
        <taxon>Actinomycetes</taxon>
        <taxon>Pseudonocardiales</taxon>
        <taxon>Pseudonocardiaceae</taxon>
        <taxon>Lentzea</taxon>
    </lineage>
</organism>
<proteinExistence type="predicted"/>
<comment type="caution">
    <text evidence="1">The sequence shown here is derived from an EMBL/GenBank/DDBJ whole genome shotgun (WGS) entry which is preliminary data.</text>
</comment>
<accession>A0ABQ2I302</accession>
<protein>
    <submittedName>
        <fullName evidence="1">Uncharacterized protein</fullName>
    </submittedName>
</protein>
<evidence type="ECO:0000313" key="2">
    <source>
        <dbReference type="Proteomes" id="UP000597656"/>
    </source>
</evidence>
<gene>
    <name evidence="1" type="ORF">GCM10011609_38540</name>
</gene>
<name>A0ABQ2I302_9PSEU</name>
<keyword evidence="2" id="KW-1185">Reference proteome</keyword>
<dbReference type="EMBL" id="BMNC01000005">
    <property type="protein sequence ID" value="GGM97029.1"/>
    <property type="molecule type" value="Genomic_DNA"/>
</dbReference>
<sequence>MNDGIHSALNALPPQGLALKRHVLSKLLDNFPRQLTAAEVAEAGPRRTDASVRGALKTLDRIGVIRFVSAEETGNVARWHLASSAQEAVRAFLLRQDEDSRPLSPLPPRRAYQQVLRAMYEEPARTFTLRALLDKVWGERTSVRTPLVELFEAGYLLRSLTDENCPGRPQFAYRLNPDAQEHADALLCAPTCSPQRRN</sequence>
<reference evidence="2" key="1">
    <citation type="journal article" date="2019" name="Int. J. Syst. Evol. Microbiol.">
        <title>The Global Catalogue of Microorganisms (GCM) 10K type strain sequencing project: providing services to taxonomists for standard genome sequencing and annotation.</title>
        <authorList>
            <consortium name="The Broad Institute Genomics Platform"/>
            <consortium name="The Broad Institute Genome Sequencing Center for Infectious Disease"/>
            <person name="Wu L."/>
            <person name="Ma J."/>
        </authorList>
    </citation>
    <scope>NUCLEOTIDE SEQUENCE [LARGE SCALE GENOMIC DNA]</scope>
    <source>
        <strain evidence="2">CGMCC 4.7319</strain>
    </source>
</reference>
<dbReference type="RefSeq" id="WP_189156152.1">
    <property type="nucleotide sequence ID" value="NZ_BMNC01000005.1"/>
</dbReference>
<evidence type="ECO:0000313" key="1">
    <source>
        <dbReference type="EMBL" id="GGM97029.1"/>
    </source>
</evidence>
<dbReference type="Proteomes" id="UP000597656">
    <property type="component" value="Unassembled WGS sequence"/>
</dbReference>